<feature type="domain" description="Pterin-binding" evidence="10">
    <location>
        <begin position="57"/>
        <end position="331"/>
    </location>
</feature>
<evidence type="ECO:0000256" key="1">
    <source>
        <dbReference type="ARBA" id="ARBA00000012"/>
    </source>
</evidence>
<dbReference type="CDD" id="cd00739">
    <property type="entry name" value="DHPS"/>
    <property type="match status" value="1"/>
</dbReference>
<dbReference type="SUPFAM" id="SSF51717">
    <property type="entry name" value="Dihydropteroate synthetase-like"/>
    <property type="match status" value="1"/>
</dbReference>
<gene>
    <name evidence="11" type="primary">folP</name>
    <name evidence="11" type="ORF">G3N56_12535</name>
</gene>
<dbReference type="GO" id="GO:0046656">
    <property type="term" value="P:folic acid biosynthetic process"/>
    <property type="evidence" value="ECO:0007669"/>
    <property type="project" value="UniProtKB-KW"/>
</dbReference>
<evidence type="ECO:0000256" key="6">
    <source>
        <dbReference type="ARBA" id="ARBA00022723"/>
    </source>
</evidence>
<reference evidence="11 12" key="1">
    <citation type="submission" date="2020-02" db="EMBL/GenBank/DDBJ databases">
        <title>Comparative genomics of sulfur disproportionating microorganisms.</title>
        <authorList>
            <person name="Ward L.M."/>
            <person name="Bertran E."/>
            <person name="Johnston D.T."/>
        </authorList>
    </citation>
    <scope>NUCLEOTIDE SEQUENCE [LARGE SCALE GENOMIC DNA]</scope>
    <source>
        <strain evidence="11 12">DSM 3696</strain>
    </source>
</reference>
<dbReference type="PROSITE" id="PS00793">
    <property type="entry name" value="DHPS_2"/>
    <property type="match status" value="1"/>
</dbReference>
<evidence type="ECO:0000256" key="9">
    <source>
        <dbReference type="SAM" id="MobiDB-lite"/>
    </source>
</evidence>
<dbReference type="Pfam" id="PF00809">
    <property type="entry name" value="Pterin_bind"/>
    <property type="match status" value="2"/>
</dbReference>
<evidence type="ECO:0000256" key="3">
    <source>
        <dbReference type="ARBA" id="ARBA00004763"/>
    </source>
</evidence>
<evidence type="ECO:0000259" key="10">
    <source>
        <dbReference type="PROSITE" id="PS50972"/>
    </source>
</evidence>
<dbReference type="InterPro" id="IPR006390">
    <property type="entry name" value="DHP_synth_dom"/>
</dbReference>
<dbReference type="GO" id="GO:0004156">
    <property type="term" value="F:dihydropteroate synthase activity"/>
    <property type="evidence" value="ECO:0007669"/>
    <property type="project" value="UniProtKB-EC"/>
</dbReference>
<comment type="pathway">
    <text evidence="3">Cofactor biosynthesis; tetrahydrofolate biosynthesis; 7,8-dihydrofolate from 2-amino-4-hydroxy-6-hydroxymethyl-7,8-dihydropteridine diphosphate and 4-aminobenzoate: step 1/2.</text>
</comment>
<organism evidence="11 12">
    <name type="scientific">Desulfolutivibrio sulfodismutans</name>
    <dbReference type="NCBI Taxonomy" id="63561"/>
    <lineage>
        <taxon>Bacteria</taxon>
        <taxon>Pseudomonadati</taxon>
        <taxon>Thermodesulfobacteriota</taxon>
        <taxon>Desulfovibrionia</taxon>
        <taxon>Desulfovibrionales</taxon>
        <taxon>Desulfovibrionaceae</taxon>
        <taxon>Desulfolutivibrio</taxon>
    </lineage>
</organism>
<feature type="region of interest" description="Disordered" evidence="9">
    <location>
        <begin position="1"/>
        <end position="31"/>
    </location>
</feature>
<evidence type="ECO:0000256" key="4">
    <source>
        <dbReference type="ARBA" id="ARBA00012458"/>
    </source>
</evidence>
<keyword evidence="8" id="KW-0289">Folate biosynthesis</keyword>
<evidence type="ECO:0000256" key="8">
    <source>
        <dbReference type="ARBA" id="ARBA00022909"/>
    </source>
</evidence>
<dbReference type="PROSITE" id="PS00792">
    <property type="entry name" value="DHPS_1"/>
    <property type="match status" value="1"/>
</dbReference>
<evidence type="ECO:0000313" key="11">
    <source>
        <dbReference type="EMBL" id="NDY57561.1"/>
    </source>
</evidence>
<dbReference type="GO" id="GO:0046872">
    <property type="term" value="F:metal ion binding"/>
    <property type="evidence" value="ECO:0007669"/>
    <property type="project" value="UniProtKB-KW"/>
</dbReference>
<dbReference type="InterPro" id="IPR011005">
    <property type="entry name" value="Dihydropteroate_synth-like_sf"/>
</dbReference>
<accession>A0A7K3NMZ4</accession>
<dbReference type="PANTHER" id="PTHR20941:SF1">
    <property type="entry name" value="FOLIC ACID SYNTHESIS PROTEIN FOL1"/>
    <property type="match status" value="1"/>
</dbReference>
<dbReference type="PROSITE" id="PS50972">
    <property type="entry name" value="PTERIN_BINDING"/>
    <property type="match status" value="1"/>
</dbReference>
<evidence type="ECO:0000256" key="2">
    <source>
        <dbReference type="ARBA" id="ARBA00001946"/>
    </source>
</evidence>
<dbReference type="EMBL" id="JAAGRQ010000052">
    <property type="protein sequence ID" value="NDY57561.1"/>
    <property type="molecule type" value="Genomic_DNA"/>
</dbReference>
<keyword evidence="7" id="KW-0460">Magnesium</keyword>
<dbReference type="PANTHER" id="PTHR20941">
    <property type="entry name" value="FOLATE SYNTHESIS PROTEINS"/>
    <property type="match status" value="1"/>
</dbReference>
<keyword evidence="5 11" id="KW-0808">Transferase</keyword>
<dbReference type="NCBIfam" id="TIGR01496">
    <property type="entry name" value="DHPS"/>
    <property type="match status" value="1"/>
</dbReference>
<dbReference type="Gene3D" id="3.20.20.20">
    <property type="entry name" value="Dihydropteroate synthase-like"/>
    <property type="match status" value="1"/>
</dbReference>
<evidence type="ECO:0000256" key="5">
    <source>
        <dbReference type="ARBA" id="ARBA00022679"/>
    </source>
</evidence>
<dbReference type="InterPro" id="IPR000489">
    <property type="entry name" value="Pterin-binding_dom"/>
</dbReference>
<dbReference type="AlphaFoldDB" id="A0A7K3NMZ4"/>
<dbReference type="EC" id="2.5.1.15" evidence="4"/>
<dbReference type="GO" id="GO:0046654">
    <property type="term" value="P:tetrahydrofolate biosynthetic process"/>
    <property type="evidence" value="ECO:0007669"/>
    <property type="project" value="TreeGrafter"/>
</dbReference>
<sequence length="351" mass="35960">MAPGASGPASRHPGAPAQRSPETAAADESAAVSRFGPGSVWRLGGPQGGRALAPDPFLVAGIVNVTPDSFYDGGVHATCEAAVAHGLQLARDGADLVDVGGESTRPGSDPVPEAVELARVVPVVRELVRAVADPAFAVDPACAQGLFPPSSTRPLVSVDTTRAACAAACLEAGAAIVNDVSACSVDPGLVDVLVQYRPGYVLMHSQGTPKTMQAAPAYDDVVDEVLAFFERGLARLVAAGLPEEHVALDPGIGFGKLATHNLELLRGLPRFAALGRPIYLGLSNKSLFQGLFGLDVSARGPVTMTATALCGVRGAHVHRVHDVTAARQGLALARELFFHRACADGAGRGAP</sequence>
<keyword evidence="12" id="KW-1185">Reference proteome</keyword>
<comment type="cofactor">
    <cofactor evidence="2">
        <name>Mg(2+)</name>
        <dbReference type="ChEBI" id="CHEBI:18420"/>
    </cofactor>
</comment>
<dbReference type="InterPro" id="IPR045031">
    <property type="entry name" value="DHP_synth-like"/>
</dbReference>
<comment type="caution">
    <text evidence="11">The sequence shown here is derived from an EMBL/GenBank/DDBJ whole genome shotgun (WGS) entry which is preliminary data.</text>
</comment>
<comment type="catalytic activity">
    <reaction evidence="1">
        <text>(7,8-dihydropterin-6-yl)methyl diphosphate + 4-aminobenzoate = 7,8-dihydropteroate + diphosphate</text>
        <dbReference type="Rhea" id="RHEA:19949"/>
        <dbReference type="ChEBI" id="CHEBI:17836"/>
        <dbReference type="ChEBI" id="CHEBI:17839"/>
        <dbReference type="ChEBI" id="CHEBI:33019"/>
        <dbReference type="ChEBI" id="CHEBI:72950"/>
        <dbReference type="EC" id="2.5.1.15"/>
    </reaction>
</comment>
<name>A0A7K3NMZ4_9BACT</name>
<evidence type="ECO:0000313" key="12">
    <source>
        <dbReference type="Proteomes" id="UP000469724"/>
    </source>
</evidence>
<proteinExistence type="predicted"/>
<keyword evidence="6" id="KW-0479">Metal-binding</keyword>
<dbReference type="Proteomes" id="UP000469724">
    <property type="component" value="Unassembled WGS sequence"/>
</dbReference>
<evidence type="ECO:0000256" key="7">
    <source>
        <dbReference type="ARBA" id="ARBA00022842"/>
    </source>
</evidence>
<dbReference type="GO" id="GO:0005829">
    <property type="term" value="C:cytosol"/>
    <property type="evidence" value="ECO:0007669"/>
    <property type="project" value="TreeGrafter"/>
</dbReference>
<protein>
    <recommendedName>
        <fullName evidence="4">dihydropteroate synthase</fullName>
        <ecNumber evidence="4">2.5.1.15</ecNumber>
    </recommendedName>
</protein>